<name>A0A0F9CJ43_9ZZZZ</name>
<comment type="caution">
    <text evidence="1">The sequence shown here is derived from an EMBL/GenBank/DDBJ whole genome shotgun (WGS) entry which is preliminary data.</text>
</comment>
<dbReference type="AlphaFoldDB" id="A0A0F9CJ43"/>
<accession>A0A0F9CJ43</accession>
<reference evidence="1" key="1">
    <citation type="journal article" date="2015" name="Nature">
        <title>Complex archaea that bridge the gap between prokaryotes and eukaryotes.</title>
        <authorList>
            <person name="Spang A."/>
            <person name="Saw J.H."/>
            <person name="Jorgensen S.L."/>
            <person name="Zaremba-Niedzwiedzka K."/>
            <person name="Martijn J."/>
            <person name="Lind A.E."/>
            <person name="van Eijk R."/>
            <person name="Schleper C."/>
            <person name="Guy L."/>
            <person name="Ettema T.J."/>
        </authorList>
    </citation>
    <scope>NUCLEOTIDE SEQUENCE</scope>
</reference>
<evidence type="ECO:0000313" key="1">
    <source>
        <dbReference type="EMBL" id="KKL05701.1"/>
    </source>
</evidence>
<sequence>LLLVKVTQLNKENTVLLKQVETLNKDTRNMLERRPR</sequence>
<proteinExistence type="predicted"/>
<protein>
    <submittedName>
        <fullName evidence="1">Uncharacterized protein</fullName>
    </submittedName>
</protein>
<organism evidence="1">
    <name type="scientific">marine sediment metagenome</name>
    <dbReference type="NCBI Taxonomy" id="412755"/>
    <lineage>
        <taxon>unclassified sequences</taxon>
        <taxon>metagenomes</taxon>
        <taxon>ecological metagenomes</taxon>
    </lineage>
</organism>
<feature type="non-terminal residue" evidence="1">
    <location>
        <position position="1"/>
    </location>
</feature>
<dbReference type="EMBL" id="LAZR01044007">
    <property type="protein sequence ID" value="KKL05701.1"/>
    <property type="molecule type" value="Genomic_DNA"/>
</dbReference>
<gene>
    <name evidence="1" type="ORF">LCGC14_2603450</name>
</gene>